<proteinExistence type="predicted"/>
<feature type="domain" description="ABM" evidence="1">
    <location>
        <begin position="6"/>
        <end position="98"/>
    </location>
</feature>
<dbReference type="EC" id="1.-.-.-" evidence="2"/>
<keyword evidence="3" id="KW-1185">Reference proteome</keyword>
<dbReference type="PANTHER" id="PTHR33336">
    <property type="entry name" value="QUINOL MONOOXYGENASE YGIN-RELATED"/>
    <property type="match status" value="1"/>
</dbReference>
<keyword evidence="2" id="KW-0503">Monooxygenase</keyword>
<dbReference type="PANTHER" id="PTHR33336:SF3">
    <property type="entry name" value="ABM DOMAIN-CONTAINING PROTEIN"/>
    <property type="match status" value="1"/>
</dbReference>
<accession>A0ABZ0ISS9</accession>
<dbReference type="InterPro" id="IPR007138">
    <property type="entry name" value="ABM_dom"/>
</dbReference>
<dbReference type="PROSITE" id="PS51725">
    <property type="entry name" value="ABM"/>
    <property type="match status" value="1"/>
</dbReference>
<evidence type="ECO:0000313" key="3">
    <source>
        <dbReference type="Proteomes" id="UP001302349"/>
    </source>
</evidence>
<evidence type="ECO:0000259" key="1">
    <source>
        <dbReference type="PROSITE" id="PS51725"/>
    </source>
</evidence>
<dbReference type="SUPFAM" id="SSF54909">
    <property type="entry name" value="Dimeric alpha+beta barrel"/>
    <property type="match status" value="1"/>
</dbReference>
<gene>
    <name evidence="2" type="ORF">RT717_02510</name>
</gene>
<dbReference type="RefSeq" id="WP_317490171.1">
    <property type="nucleotide sequence ID" value="NZ_CP136051.1"/>
</dbReference>
<dbReference type="Proteomes" id="UP001302349">
    <property type="component" value="Chromosome"/>
</dbReference>
<dbReference type="InterPro" id="IPR050744">
    <property type="entry name" value="AI-2_Isomerase_LsrG"/>
</dbReference>
<dbReference type="InterPro" id="IPR011008">
    <property type="entry name" value="Dimeric_a/b-barrel"/>
</dbReference>
<reference evidence="2 3" key="1">
    <citation type="journal article" date="2023" name="Microbiol. Resour. Announc.">
        <title>Complete Genome Sequence of Imperialibacter roseus strain P4T.</title>
        <authorList>
            <person name="Tizabi D.R."/>
            <person name="Bachvaroff T."/>
            <person name="Hill R.T."/>
        </authorList>
    </citation>
    <scope>NUCLEOTIDE SEQUENCE [LARGE SCALE GENOMIC DNA]</scope>
    <source>
        <strain evidence="2 3">P4T</strain>
    </source>
</reference>
<dbReference type="EMBL" id="CP136051">
    <property type="protein sequence ID" value="WOK07493.1"/>
    <property type="molecule type" value="Genomic_DNA"/>
</dbReference>
<keyword evidence="2" id="KW-0560">Oxidoreductase</keyword>
<dbReference type="Gene3D" id="3.30.70.100">
    <property type="match status" value="1"/>
</dbReference>
<protein>
    <submittedName>
        <fullName evidence="2">Quinol monooxygenase</fullName>
        <ecNumber evidence="2">1.-.-.-</ecNumber>
    </submittedName>
</protein>
<dbReference type="GO" id="GO:0004497">
    <property type="term" value="F:monooxygenase activity"/>
    <property type="evidence" value="ECO:0007669"/>
    <property type="project" value="UniProtKB-KW"/>
</dbReference>
<name>A0ABZ0ISS9_9BACT</name>
<organism evidence="2 3">
    <name type="scientific">Imperialibacter roseus</name>
    <dbReference type="NCBI Taxonomy" id="1324217"/>
    <lineage>
        <taxon>Bacteria</taxon>
        <taxon>Pseudomonadati</taxon>
        <taxon>Bacteroidota</taxon>
        <taxon>Cytophagia</taxon>
        <taxon>Cytophagales</taxon>
        <taxon>Flammeovirgaceae</taxon>
        <taxon>Imperialibacter</taxon>
    </lineage>
</organism>
<sequence length="98" mass="11281">MNQPPIYLIVTWKVKQGQVDTVIKHLREMVPRTRAEAGNLFYTLHQGKDDDHTIALYEGYKDEAALQAHRDADYFKEIVLGKIVPLLESREVLLAHPL</sequence>
<dbReference type="Pfam" id="PF03992">
    <property type="entry name" value="ABM"/>
    <property type="match status" value="1"/>
</dbReference>
<evidence type="ECO:0000313" key="2">
    <source>
        <dbReference type="EMBL" id="WOK07493.1"/>
    </source>
</evidence>